<evidence type="ECO:0000256" key="3">
    <source>
        <dbReference type="ARBA" id="ARBA00022692"/>
    </source>
</evidence>
<evidence type="ECO:0000256" key="6">
    <source>
        <dbReference type="RuleBase" id="RU363076"/>
    </source>
</evidence>
<dbReference type="InterPro" id="IPR045214">
    <property type="entry name" value="Surf1/Surf4"/>
</dbReference>
<proteinExistence type="inferred from homology"/>
<keyword evidence="6" id="KW-0999">Mitochondrion inner membrane</keyword>
<keyword evidence="6" id="KW-0496">Mitochondrion</keyword>
<dbReference type="CDD" id="cd06662">
    <property type="entry name" value="SURF1"/>
    <property type="match status" value="1"/>
</dbReference>
<keyword evidence="3 6" id="KW-0812">Transmembrane</keyword>
<dbReference type="EMBL" id="JAWJWF010000045">
    <property type="protein sequence ID" value="KAK6627147.1"/>
    <property type="molecule type" value="Genomic_DNA"/>
</dbReference>
<dbReference type="Pfam" id="PF02104">
    <property type="entry name" value="SURF1"/>
    <property type="match status" value="1"/>
</dbReference>
<keyword evidence="5 6" id="KW-0472">Membrane</keyword>
<dbReference type="PROSITE" id="PS50895">
    <property type="entry name" value="SURF1"/>
    <property type="match status" value="1"/>
</dbReference>
<evidence type="ECO:0000256" key="5">
    <source>
        <dbReference type="ARBA" id="ARBA00023136"/>
    </source>
</evidence>
<name>A0ABR1AT86_POLSC</name>
<gene>
    <name evidence="7" type="ORF">RUM44_009624</name>
</gene>
<comment type="caution">
    <text evidence="6">Lacks conserved residue(s) required for the propagation of feature annotation.</text>
</comment>
<comment type="caution">
    <text evidence="7">The sequence shown here is derived from an EMBL/GenBank/DDBJ whole genome shotgun (WGS) entry which is preliminary data.</text>
</comment>
<evidence type="ECO:0000313" key="7">
    <source>
        <dbReference type="EMBL" id="KAK6627147.1"/>
    </source>
</evidence>
<evidence type="ECO:0000256" key="2">
    <source>
        <dbReference type="ARBA" id="ARBA00007165"/>
    </source>
</evidence>
<dbReference type="InterPro" id="IPR002994">
    <property type="entry name" value="Surf1/Shy1"/>
</dbReference>
<keyword evidence="8" id="KW-1185">Reference proteome</keyword>
<feature type="transmembrane region" description="Helical" evidence="6">
    <location>
        <begin position="268"/>
        <end position="286"/>
    </location>
</feature>
<protein>
    <recommendedName>
        <fullName evidence="6">SURF1-like protein</fullName>
    </recommendedName>
</protein>
<dbReference type="PANTHER" id="PTHR23427:SF2">
    <property type="entry name" value="SURFEIT LOCUS PROTEIN 1"/>
    <property type="match status" value="1"/>
</dbReference>
<dbReference type="PANTHER" id="PTHR23427">
    <property type="entry name" value="SURFEIT LOCUS PROTEIN"/>
    <property type="match status" value="1"/>
</dbReference>
<sequence>MIQVTGFLKSVSLTCKRCTHIVRLSISSSSATRFARQTDFLSKPDLLVNKSNKNYKIDANGSWFLLIIPVSAFALGTWQIKRKIGKEEQIKKLKEVTKSDIVELPANLDDVKNMEFCPVKVKGKFDHTKEIYLGPRTLIKENYRGSSLISTDIGGYCVITPFTLTDRNLTILVNRGWVPNKLKSPSTRMKGQVTEEVEIIGLLRGSEKRQPLGMKNMPEKGFWVYRDLEKMSEVTGAYPILIDANLMSSHPNGPIGGQTIVTLHNNHLTYIMTWYGLCAVTSYMWYLRFIKGAVK</sequence>
<comment type="function">
    <text evidence="6">Probably involved in the biogenesis of the COX complex.</text>
</comment>
<dbReference type="Proteomes" id="UP001359485">
    <property type="component" value="Unassembled WGS sequence"/>
</dbReference>
<evidence type="ECO:0000313" key="8">
    <source>
        <dbReference type="Proteomes" id="UP001359485"/>
    </source>
</evidence>
<reference evidence="7 8" key="1">
    <citation type="submission" date="2023-09" db="EMBL/GenBank/DDBJ databases">
        <title>Genomes of two closely related lineages of the louse Polyplax serrata with different host specificities.</title>
        <authorList>
            <person name="Martinu J."/>
            <person name="Tarabai H."/>
            <person name="Stefka J."/>
            <person name="Hypsa V."/>
        </authorList>
    </citation>
    <scope>NUCLEOTIDE SEQUENCE [LARGE SCALE GENOMIC DNA]</scope>
    <source>
        <strain evidence="7">98ZLc_SE</strain>
    </source>
</reference>
<evidence type="ECO:0000256" key="1">
    <source>
        <dbReference type="ARBA" id="ARBA00004370"/>
    </source>
</evidence>
<comment type="similarity">
    <text evidence="2 6">Belongs to the SURF1 family.</text>
</comment>
<evidence type="ECO:0000256" key="4">
    <source>
        <dbReference type="ARBA" id="ARBA00022989"/>
    </source>
</evidence>
<accession>A0ABR1AT86</accession>
<comment type="subcellular location">
    <subcellularLocation>
        <location evidence="1">Membrane</location>
    </subcellularLocation>
    <subcellularLocation>
        <location evidence="6">Mitochondrion inner membrane</location>
        <topology evidence="6">Multi-pass membrane protein</topology>
    </subcellularLocation>
</comment>
<keyword evidence="4 6" id="KW-1133">Transmembrane helix</keyword>
<organism evidence="7 8">
    <name type="scientific">Polyplax serrata</name>
    <name type="common">Common mouse louse</name>
    <dbReference type="NCBI Taxonomy" id="468196"/>
    <lineage>
        <taxon>Eukaryota</taxon>
        <taxon>Metazoa</taxon>
        <taxon>Ecdysozoa</taxon>
        <taxon>Arthropoda</taxon>
        <taxon>Hexapoda</taxon>
        <taxon>Insecta</taxon>
        <taxon>Pterygota</taxon>
        <taxon>Neoptera</taxon>
        <taxon>Paraneoptera</taxon>
        <taxon>Psocodea</taxon>
        <taxon>Troctomorpha</taxon>
        <taxon>Phthiraptera</taxon>
        <taxon>Anoplura</taxon>
        <taxon>Polyplacidae</taxon>
        <taxon>Polyplax</taxon>
    </lineage>
</organism>